<dbReference type="SMART" id="SM00369">
    <property type="entry name" value="LRR_TYP"/>
    <property type="match status" value="3"/>
</dbReference>
<keyword evidence="6" id="KW-1185">Reference proteome</keyword>
<evidence type="ECO:0000256" key="1">
    <source>
        <dbReference type="ARBA" id="ARBA00022614"/>
    </source>
</evidence>
<evidence type="ECO:0000259" key="4">
    <source>
        <dbReference type="Pfam" id="PF23598"/>
    </source>
</evidence>
<dbReference type="PROSITE" id="PS51450">
    <property type="entry name" value="LRR"/>
    <property type="match status" value="2"/>
</dbReference>
<dbReference type="InterPro" id="IPR050216">
    <property type="entry name" value="LRR_domain-containing"/>
</dbReference>
<evidence type="ECO:0000313" key="5">
    <source>
        <dbReference type="EMBL" id="VEL25439.1"/>
    </source>
</evidence>
<name>A0A448X1G5_9PLAT</name>
<dbReference type="PANTHER" id="PTHR48051">
    <property type="match status" value="1"/>
</dbReference>
<dbReference type="InterPro" id="IPR032675">
    <property type="entry name" value="LRR_dom_sf"/>
</dbReference>
<protein>
    <recommendedName>
        <fullName evidence="4">Disease resistance R13L4/SHOC-2-like LRR domain-containing protein</fullName>
    </recommendedName>
</protein>
<dbReference type="AlphaFoldDB" id="A0A448X1G5"/>
<organism evidence="5 6">
    <name type="scientific">Protopolystoma xenopodis</name>
    <dbReference type="NCBI Taxonomy" id="117903"/>
    <lineage>
        <taxon>Eukaryota</taxon>
        <taxon>Metazoa</taxon>
        <taxon>Spiralia</taxon>
        <taxon>Lophotrochozoa</taxon>
        <taxon>Platyhelminthes</taxon>
        <taxon>Monogenea</taxon>
        <taxon>Polyopisthocotylea</taxon>
        <taxon>Polystomatidea</taxon>
        <taxon>Polystomatidae</taxon>
        <taxon>Protopolystoma</taxon>
    </lineage>
</organism>
<dbReference type="GO" id="GO:0005737">
    <property type="term" value="C:cytoplasm"/>
    <property type="evidence" value="ECO:0007669"/>
    <property type="project" value="TreeGrafter"/>
</dbReference>
<dbReference type="SUPFAM" id="SSF52058">
    <property type="entry name" value="L domain-like"/>
    <property type="match status" value="1"/>
</dbReference>
<dbReference type="Proteomes" id="UP000784294">
    <property type="component" value="Unassembled WGS sequence"/>
</dbReference>
<evidence type="ECO:0000313" key="6">
    <source>
        <dbReference type="Proteomes" id="UP000784294"/>
    </source>
</evidence>
<dbReference type="InterPro" id="IPR001611">
    <property type="entry name" value="Leu-rich_rpt"/>
</dbReference>
<keyword evidence="2" id="KW-0677">Repeat</keyword>
<keyword evidence="1" id="KW-0433">Leucine-rich repeat</keyword>
<dbReference type="Gene3D" id="3.80.10.10">
    <property type="entry name" value="Ribonuclease Inhibitor"/>
    <property type="match status" value="1"/>
</dbReference>
<dbReference type="OrthoDB" id="428734at2759"/>
<dbReference type="Pfam" id="PF23598">
    <property type="entry name" value="LRR_14"/>
    <property type="match status" value="1"/>
</dbReference>
<evidence type="ECO:0000256" key="3">
    <source>
        <dbReference type="SAM" id="MobiDB-lite"/>
    </source>
</evidence>
<gene>
    <name evidence="5" type="ORF">PXEA_LOCUS18879</name>
</gene>
<sequence length="171" mass="19949">MMPSRRHNGLNELTMQSRLMSDEENKTGKKSEWFRLNLFGTLKNFPPSLCSLTYITTLVVKNNHLERLPEELGNLHNLVNLDASHNKISSLPASIGSLIELRSLILNDNKINDLPHEIGHLLNLRHFNLHDNPLRSDVSEVYSDGSEQCIRRMVRFYLERYYIYTRFRSIP</sequence>
<dbReference type="PANTHER" id="PTHR48051:SF1">
    <property type="entry name" value="RAS SUPPRESSOR PROTEIN 1"/>
    <property type="match status" value="1"/>
</dbReference>
<comment type="caution">
    <text evidence="5">The sequence shown here is derived from an EMBL/GenBank/DDBJ whole genome shotgun (WGS) entry which is preliminary data.</text>
</comment>
<dbReference type="EMBL" id="CAAALY010073968">
    <property type="protein sequence ID" value="VEL25439.1"/>
    <property type="molecule type" value="Genomic_DNA"/>
</dbReference>
<dbReference type="InterPro" id="IPR003591">
    <property type="entry name" value="Leu-rich_rpt_typical-subtyp"/>
</dbReference>
<evidence type="ECO:0000256" key="2">
    <source>
        <dbReference type="ARBA" id="ARBA00022737"/>
    </source>
</evidence>
<feature type="domain" description="Disease resistance R13L4/SHOC-2-like LRR" evidence="4">
    <location>
        <begin position="49"/>
        <end position="131"/>
    </location>
</feature>
<accession>A0A448X1G5</accession>
<proteinExistence type="predicted"/>
<feature type="region of interest" description="Disordered" evidence="3">
    <location>
        <begin position="1"/>
        <end position="26"/>
    </location>
</feature>
<reference evidence="5" key="1">
    <citation type="submission" date="2018-11" db="EMBL/GenBank/DDBJ databases">
        <authorList>
            <consortium name="Pathogen Informatics"/>
        </authorList>
    </citation>
    <scope>NUCLEOTIDE SEQUENCE</scope>
</reference>
<dbReference type="InterPro" id="IPR055414">
    <property type="entry name" value="LRR_R13L4/SHOC2-like"/>
</dbReference>